<protein>
    <recommendedName>
        <fullName evidence="2">AIG1-type G domain-containing protein</fullName>
    </recommendedName>
</protein>
<dbReference type="STRING" id="181874.A0A409W7W5"/>
<dbReference type="OrthoDB" id="3255035at2759"/>
<name>A0A409W7W5_9AGAR</name>
<gene>
    <name evidence="3" type="ORF">CVT24_004177</name>
</gene>
<keyword evidence="1" id="KW-0547">Nucleotide-binding</keyword>
<comment type="caution">
    <text evidence="3">The sequence shown here is derived from an EMBL/GenBank/DDBJ whole genome shotgun (WGS) entry which is preliminary data.</text>
</comment>
<feature type="domain" description="AIG1-type G" evidence="2">
    <location>
        <begin position="6"/>
        <end position="173"/>
    </location>
</feature>
<evidence type="ECO:0000256" key="1">
    <source>
        <dbReference type="ARBA" id="ARBA00022741"/>
    </source>
</evidence>
<reference evidence="3 4" key="1">
    <citation type="journal article" date="2018" name="Evol. Lett.">
        <title>Horizontal gene cluster transfer increased hallucinogenic mushroom diversity.</title>
        <authorList>
            <person name="Reynolds H.T."/>
            <person name="Vijayakumar V."/>
            <person name="Gluck-Thaler E."/>
            <person name="Korotkin H.B."/>
            <person name="Matheny P.B."/>
            <person name="Slot J.C."/>
        </authorList>
    </citation>
    <scope>NUCLEOTIDE SEQUENCE [LARGE SCALE GENOMIC DNA]</scope>
    <source>
        <strain evidence="3 4">2629</strain>
    </source>
</reference>
<organism evidence="3 4">
    <name type="scientific">Panaeolus cyanescens</name>
    <dbReference type="NCBI Taxonomy" id="181874"/>
    <lineage>
        <taxon>Eukaryota</taxon>
        <taxon>Fungi</taxon>
        <taxon>Dikarya</taxon>
        <taxon>Basidiomycota</taxon>
        <taxon>Agaricomycotina</taxon>
        <taxon>Agaricomycetes</taxon>
        <taxon>Agaricomycetidae</taxon>
        <taxon>Agaricales</taxon>
        <taxon>Agaricineae</taxon>
        <taxon>Galeropsidaceae</taxon>
        <taxon>Panaeolus</taxon>
    </lineage>
</organism>
<accession>A0A409W7W5</accession>
<evidence type="ECO:0000313" key="3">
    <source>
        <dbReference type="EMBL" id="PPQ74629.1"/>
    </source>
</evidence>
<dbReference type="AlphaFoldDB" id="A0A409W7W5"/>
<dbReference type="Proteomes" id="UP000284842">
    <property type="component" value="Unassembled WGS sequence"/>
</dbReference>
<dbReference type="SUPFAM" id="SSF52540">
    <property type="entry name" value="P-loop containing nucleoside triphosphate hydrolases"/>
    <property type="match status" value="1"/>
</dbReference>
<dbReference type="InParanoid" id="A0A409W7W5"/>
<evidence type="ECO:0000313" key="4">
    <source>
        <dbReference type="Proteomes" id="UP000284842"/>
    </source>
</evidence>
<keyword evidence="4" id="KW-1185">Reference proteome</keyword>
<dbReference type="InterPro" id="IPR027417">
    <property type="entry name" value="P-loop_NTPase"/>
</dbReference>
<evidence type="ECO:0000259" key="2">
    <source>
        <dbReference type="Pfam" id="PF04548"/>
    </source>
</evidence>
<proteinExistence type="predicted"/>
<dbReference type="InterPro" id="IPR006703">
    <property type="entry name" value="G_AIG1"/>
</dbReference>
<dbReference type="GO" id="GO:0005525">
    <property type="term" value="F:GTP binding"/>
    <property type="evidence" value="ECO:0007669"/>
    <property type="project" value="InterPro"/>
</dbReference>
<dbReference type="Gene3D" id="3.40.50.300">
    <property type="entry name" value="P-loop containing nucleotide triphosphate hydrolases"/>
    <property type="match status" value="1"/>
</dbReference>
<dbReference type="Pfam" id="PF04548">
    <property type="entry name" value="AIG1"/>
    <property type="match status" value="1"/>
</dbReference>
<sequence length="209" mass="23470">MQCKIILLIGATGSGKSNFLDHLTPPNAKKRAKESLSARSSTFEIAKIQHPEIPNTRLVIIDTPGWDDYTPTPSDIDKVMRGITLSYPLDAILFFHSISVNRAPPISTQTALAIKSLAHRKQSKRGTFVTTMWDTTNEERAYAREDTLRDRTWKEVIEQCSFTATRFHNTTESAWNIIDAIPARLMNYPSTSDLLLDVPPEQGCFGCFP</sequence>
<dbReference type="EMBL" id="NHTK01005739">
    <property type="protein sequence ID" value="PPQ74629.1"/>
    <property type="molecule type" value="Genomic_DNA"/>
</dbReference>